<protein>
    <submittedName>
        <fullName evidence="1">Uncharacterized protein</fullName>
    </submittedName>
</protein>
<name>A0AA36BAR4_OCTVU</name>
<dbReference type="Proteomes" id="UP001162480">
    <property type="component" value="Chromosome 12"/>
</dbReference>
<dbReference type="EMBL" id="OX597825">
    <property type="protein sequence ID" value="CAI9730980.1"/>
    <property type="molecule type" value="Genomic_DNA"/>
</dbReference>
<keyword evidence="2" id="KW-1185">Reference proteome</keyword>
<evidence type="ECO:0000313" key="2">
    <source>
        <dbReference type="Proteomes" id="UP001162480"/>
    </source>
</evidence>
<accession>A0AA36BAR4</accession>
<proteinExistence type="predicted"/>
<gene>
    <name evidence="1" type="ORF">OCTVUL_1B031174</name>
</gene>
<evidence type="ECO:0000313" key="1">
    <source>
        <dbReference type="EMBL" id="CAI9730980.1"/>
    </source>
</evidence>
<sequence>MLRPYGILRKQYRLKQTIVNPQCPRSSLAFYEVKTEPIFNALCINAFFDKENASIVHTSGSRWNRF</sequence>
<organism evidence="1 2">
    <name type="scientific">Octopus vulgaris</name>
    <name type="common">Common octopus</name>
    <dbReference type="NCBI Taxonomy" id="6645"/>
    <lineage>
        <taxon>Eukaryota</taxon>
        <taxon>Metazoa</taxon>
        <taxon>Spiralia</taxon>
        <taxon>Lophotrochozoa</taxon>
        <taxon>Mollusca</taxon>
        <taxon>Cephalopoda</taxon>
        <taxon>Coleoidea</taxon>
        <taxon>Octopodiformes</taxon>
        <taxon>Octopoda</taxon>
        <taxon>Incirrata</taxon>
        <taxon>Octopodidae</taxon>
        <taxon>Octopus</taxon>
    </lineage>
</organism>
<dbReference type="AlphaFoldDB" id="A0AA36BAR4"/>
<reference evidence="1" key="1">
    <citation type="submission" date="2023-08" db="EMBL/GenBank/DDBJ databases">
        <authorList>
            <person name="Alioto T."/>
            <person name="Alioto T."/>
            <person name="Gomez Garrido J."/>
        </authorList>
    </citation>
    <scope>NUCLEOTIDE SEQUENCE</scope>
</reference>